<evidence type="ECO:0000256" key="3">
    <source>
        <dbReference type="ARBA" id="ARBA00022553"/>
    </source>
</evidence>
<evidence type="ECO:0000256" key="19">
    <source>
        <dbReference type="SAM" id="Phobius"/>
    </source>
</evidence>
<reference evidence="21" key="1">
    <citation type="submission" date="2025-08" db="UniProtKB">
        <authorList>
            <consortium name="Ensembl"/>
        </authorList>
    </citation>
    <scope>IDENTIFICATION</scope>
</reference>
<keyword evidence="2" id="KW-0813">Transport</keyword>
<dbReference type="PROSITE" id="PS50192">
    <property type="entry name" value="T_SNARE"/>
    <property type="match status" value="1"/>
</dbReference>
<feature type="domain" description="T-SNARE coiled-coil homology" evidence="20">
    <location>
        <begin position="26"/>
        <end position="88"/>
    </location>
</feature>
<dbReference type="GO" id="GO:0005789">
    <property type="term" value="C:endoplasmic reticulum membrane"/>
    <property type="evidence" value="ECO:0007669"/>
    <property type="project" value="UniProtKB-SubCell"/>
</dbReference>
<protein>
    <recommendedName>
        <fullName evidence="17">BET1 homolog</fullName>
    </recommendedName>
    <alternativeName>
        <fullName evidence="18">Golgi vesicular membrane-trafficking protein p18</fullName>
    </alternativeName>
</protein>
<evidence type="ECO:0000256" key="17">
    <source>
        <dbReference type="ARBA" id="ARBA00071590"/>
    </source>
</evidence>
<dbReference type="InterPro" id="IPR039899">
    <property type="entry name" value="BET1_SNARE"/>
</dbReference>
<evidence type="ECO:0000256" key="5">
    <source>
        <dbReference type="ARBA" id="ARBA00022824"/>
    </source>
</evidence>
<evidence type="ECO:0000256" key="14">
    <source>
        <dbReference type="ARBA" id="ARBA00046280"/>
    </source>
</evidence>
<keyword evidence="11 19" id="KW-0472">Membrane</keyword>
<dbReference type="Ensembl" id="ENSPMAT00000009430.1">
    <property type="protein sequence ID" value="ENSPMAP00000009390.1"/>
    <property type="gene ID" value="ENSPMAG00000008522.1"/>
</dbReference>
<evidence type="ECO:0000256" key="6">
    <source>
        <dbReference type="ARBA" id="ARBA00022892"/>
    </source>
</evidence>
<keyword evidence="10" id="KW-0175">Coiled coil</keyword>
<dbReference type="GO" id="GO:0005794">
    <property type="term" value="C:Golgi apparatus"/>
    <property type="evidence" value="ECO:0007669"/>
    <property type="project" value="UniProtKB-SubCell"/>
</dbReference>
<dbReference type="GO" id="GO:0015031">
    <property type="term" value="P:protein transport"/>
    <property type="evidence" value="ECO:0007669"/>
    <property type="project" value="UniProtKB-KW"/>
</dbReference>
<organism evidence="21">
    <name type="scientific">Petromyzon marinus</name>
    <name type="common">Sea lamprey</name>
    <dbReference type="NCBI Taxonomy" id="7757"/>
    <lineage>
        <taxon>Eukaryota</taxon>
        <taxon>Metazoa</taxon>
        <taxon>Chordata</taxon>
        <taxon>Craniata</taxon>
        <taxon>Vertebrata</taxon>
        <taxon>Cyclostomata</taxon>
        <taxon>Hyperoartia</taxon>
        <taxon>Petromyzontiformes</taxon>
        <taxon>Petromyzontidae</taxon>
        <taxon>Petromyzon</taxon>
    </lineage>
</organism>
<dbReference type="GO" id="GO:0016192">
    <property type="term" value="P:vesicle-mediated transport"/>
    <property type="evidence" value="ECO:0007669"/>
    <property type="project" value="UniProtKB-KW"/>
</dbReference>
<evidence type="ECO:0000256" key="8">
    <source>
        <dbReference type="ARBA" id="ARBA00022989"/>
    </source>
</evidence>
<evidence type="ECO:0000256" key="13">
    <source>
        <dbReference type="ARBA" id="ARBA00037962"/>
    </source>
</evidence>
<keyword evidence="4 19" id="KW-0812">Transmembrane</keyword>
<sequence length="118" mass="13212">MHRSTLEYSSRPGTYNGTSYVGGGQRMYEEENEALQDDLRTKVSALKCLSIEMGNEIKVHNSVLSEMDSAFDSTGGLLGATMGRLKKISGGSQARLMCYLMLFALFVIFVLYWVIRLR</sequence>
<dbReference type="STRING" id="7757.ENSPMAP00000009390"/>
<dbReference type="SUPFAM" id="SSF58038">
    <property type="entry name" value="SNARE fusion complex"/>
    <property type="match status" value="1"/>
</dbReference>
<evidence type="ECO:0000256" key="11">
    <source>
        <dbReference type="ARBA" id="ARBA00023136"/>
    </source>
</evidence>
<evidence type="ECO:0000256" key="1">
    <source>
        <dbReference type="ARBA" id="ARBA00004389"/>
    </source>
</evidence>
<evidence type="ECO:0000256" key="12">
    <source>
        <dbReference type="ARBA" id="ARBA00024188"/>
    </source>
</evidence>
<keyword evidence="7" id="KW-0653">Protein transport</keyword>
<dbReference type="PANTHER" id="PTHR12791">
    <property type="entry name" value="GOLGI SNARE BET1-RELATED"/>
    <property type="match status" value="1"/>
</dbReference>
<dbReference type="AlphaFoldDB" id="S4RW00"/>
<evidence type="ECO:0000313" key="21">
    <source>
        <dbReference type="Ensembl" id="ENSPMAP00000009390.1"/>
    </source>
</evidence>
<proteinExistence type="inferred from homology"/>
<evidence type="ECO:0000256" key="10">
    <source>
        <dbReference type="ARBA" id="ARBA00023054"/>
    </source>
</evidence>
<dbReference type="CDD" id="cd15853">
    <property type="entry name" value="SNARE_Bet1"/>
    <property type="match status" value="1"/>
</dbReference>
<evidence type="ECO:0000259" key="20">
    <source>
        <dbReference type="PROSITE" id="PS50192"/>
    </source>
</evidence>
<accession>S4RW00</accession>
<keyword evidence="3" id="KW-0597">Phosphoprotein</keyword>
<dbReference type="InterPro" id="IPR000727">
    <property type="entry name" value="T_SNARE_dom"/>
</dbReference>
<name>S4RW00_PETMA</name>
<comment type="subcellular location">
    <subcellularLocation>
        <location evidence="14">Endomembrane system</location>
        <topology evidence="14">Single-pass type IV membrane protein</topology>
    </subcellularLocation>
    <subcellularLocation>
        <location evidence="1">Endoplasmic reticulum membrane</location>
        <topology evidence="1">Single-pass membrane protein</topology>
    </subcellularLocation>
    <subcellularLocation>
        <location evidence="12">Golgi apparatus</location>
        <location evidence="12">cis-Golgi network membrane</location>
    </subcellularLocation>
</comment>
<dbReference type="OMA" id="GHRNYMC"/>
<evidence type="ECO:0000256" key="2">
    <source>
        <dbReference type="ARBA" id="ARBA00022448"/>
    </source>
</evidence>
<dbReference type="GeneTree" id="ENSGT00940000163414"/>
<evidence type="ECO:0000256" key="7">
    <source>
        <dbReference type="ARBA" id="ARBA00022927"/>
    </source>
</evidence>
<evidence type="ECO:0000256" key="15">
    <source>
        <dbReference type="ARBA" id="ARBA00054011"/>
    </source>
</evidence>
<evidence type="ECO:0000256" key="16">
    <source>
        <dbReference type="ARBA" id="ARBA00063965"/>
    </source>
</evidence>
<evidence type="ECO:0000256" key="18">
    <source>
        <dbReference type="ARBA" id="ARBA00077825"/>
    </source>
</evidence>
<feature type="transmembrane region" description="Helical" evidence="19">
    <location>
        <begin position="96"/>
        <end position="115"/>
    </location>
</feature>
<dbReference type="FunFam" id="1.20.5.110:FF:000026">
    <property type="entry name" value="BET1 homolog"/>
    <property type="match status" value="1"/>
</dbReference>
<comment type="subunit">
    <text evidence="16">Interacts with SNARE complex members GOSR2, SEC22B and STX5. Interacts with LMAN1/ERGIC53. Interacts with STX17.</text>
</comment>
<evidence type="ECO:0000256" key="9">
    <source>
        <dbReference type="ARBA" id="ARBA00023034"/>
    </source>
</evidence>
<dbReference type="HOGENOM" id="CLU_086133_2_1_1"/>
<keyword evidence="6" id="KW-0931">ER-Golgi transport</keyword>
<comment type="function">
    <text evidence="15">Required for vesicular transport from the ER to the Golgi complex. Functions as a SNARE involved in the docking process of ER-derived vesicles with the cis-Golgi membrane.</text>
</comment>
<keyword evidence="9" id="KW-0333">Golgi apparatus</keyword>
<keyword evidence="8 19" id="KW-1133">Transmembrane helix</keyword>
<keyword evidence="5" id="KW-0256">Endoplasmic reticulum</keyword>
<dbReference type="Gene3D" id="1.20.5.110">
    <property type="match status" value="1"/>
</dbReference>
<comment type="similarity">
    <text evidence="13">Belongs to the BET1 family.</text>
</comment>
<reference evidence="21" key="2">
    <citation type="submission" date="2025-09" db="UniProtKB">
        <authorList>
            <consortium name="Ensembl"/>
        </authorList>
    </citation>
    <scope>IDENTIFICATION</scope>
</reference>
<evidence type="ECO:0000256" key="4">
    <source>
        <dbReference type="ARBA" id="ARBA00022692"/>
    </source>
</evidence>